<dbReference type="SMART" id="SM00382">
    <property type="entry name" value="AAA"/>
    <property type="match status" value="1"/>
</dbReference>
<sequence>MIPRKAFSIRLGWLGSPRIRNLNIRWSSTTPTVEGTSSPAPAKPAGSDSSAPSRDPVQLYDHLVETGVMKNDPYQRGVLQSMEQMYLNLKMYQPPEISANSSGNGGFFSKLFGKKSTGPLPPKGIYLYGDVGCGKTTLMDMFYRTIPSHLTKRRIHFHQFIQDVHKRNFHLHQLHGQDFDAAPKIADEIASEANVLCFDEFQVIDVADAMILRRLFDILMSPSHGTVLFATSNRAPDQLYENGIQRQSFIPAIELLKARNEVVYLKSPTDYRKIERESQGTYFFPPENKSLDDVRQAATNHIDNWFKLFADTGDVEWDRDLHIWGRPVRIPKSVKGRVAQFTFDELCNKPLSAADYLEITSNFPAIVLSDIPLMSVRQIDVTRRFITFLDAAYESHALLAVTAEKPFEHLFNDSVPGLSEELSRDVDSDADFLLESNMFSGDEEKFAFARALSRLKQMSSKEWHQTSSLNFD</sequence>
<dbReference type="PANTHER" id="PTHR12169">
    <property type="entry name" value="ATPASE N2B"/>
    <property type="match status" value="1"/>
</dbReference>
<protein>
    <submittedName>
        <fullName evidence="6">ARAD1C31394p</fullName>
    </submittedName>
</protein>
<dbReference type="GO" id="GO:0005524">
    <property type="term" value="F:ATP binding"/>
    <property type="evidence" value="ECO:0007669"/>
    <property type="project" value="UniProtKB-KW"/>
</dbReference>
<feature type="region of interest" description="Disordered" evidence="4">
    <location>
        <begin position="29"/>
        <end position="55"/>
    </location>
</feature>
<name>A0A060T7W9_BLAAD</name>
<evidence type="ECO:0000256" key="1">
    <source>
        <dbReference type="ARBA" id="ARBA00010322"/>
    </source>
</evidence>
<keyword evidence="3" id="KW-0067">ATP-binding</keyword>
<dbReference type="AlphaFoldDB" id="A0A060T7W9"/>
<proteinExistence type="inferred from homology"/>
<evidence type="ECO:0000259" key="5">
    <source>
        <dbReference type="SMART" id="SM00382"/>
    </source>
</evidence>
<dbReference type="PhylomeDB" id="A0A060T7W9"/>
<dbReference type="PANTHER" id="PTHR12169:SF6">
    <property type="entry name" value="AFG1-LIKE ATPASE"/>
    <property type="match status" value="1"/>
</dbReference>
<comment type="similarity">
    <text evidence="1">Belongs to the AFG1 ATPase family.</text>
</comment>
<evidence type="ECO:0000313" key="6">
    <source>
        <dbReference type="EMBL" id="CDP35266.1"/>
    </source>
</evidence>
<feature type="domain" description="AAA+ ATPase" evidence="5">
    <location>
        <begin position="121"/>
        <end position="268"/>
    </location>
</feature>
<dbReference type="GO" id="GO:0016887">
    <property type="term" value="F:ATP hydrolysis activity"/>
    <property type="evidence" value="ECO:0007669"/>
    <property type="project" value="InterPro"/>
</dbReference>
<evidence type="ECO:0000256" key="4">
    <source>
        <dbReference type="SAM" id="MobiDB-lite"/>
    </source>
</evidence>
<reference evidence="6" key="2">
    <citation type="submission" date="2014-06" db="EMBL/GenBank/DDBJ databases">
        <title>The complete genome of Blastobotrys (Arxula) adeninivorans LS3 - a yeast of biotechnological interest.</title>
        <authorList>
            <person name="Kunze G."/>
            <person name="Gaillardin C."/>
            <person name="Czernicka M."/>
            <person name="Durrens P."/>
            <person name="Martin T."/>
            <person name="Boer E."/>
            <person name="Gabaldon T."/>
            <person name="Cruz J."/>
            <person name="Talla E."/>
            <person name="Marck C."/>
            <person name="Goffeau A."/>
            <person name="Barbe V."/>
            <person name="Baret P."/>
            <person name="Baronian K."/>
            <person name="Beier S."/>
            <person name="Bleykasten C."/>
            <person name="Bode R."/>
            <person name="Casaregola S."/>
            <person name="Despons L."/>
            <person name="Fairhead C."/>
            <person name="Giersberg M."/>
            <person name="Gierski P."/>
            <person name="Hahnel U."/>
            <person name="Hartmann A."/>
            <person name="Jankowska D."/>
            <person name="Jubin C."/>
            <person name="Jung P."/>
            <person name="Lafontaine I."/>
            <person name="Leh-Louis V."/>
            <person name="Lemaire M."/>
            <person name="Marcet-Houben M."/>
            <person name="Mascher M."/>
            <person name="Morel G."/>
            <person name="Richard G.-F."/>
            <person name="Riechen J."/>
            <person name="Sacerdot C."/>
            <person name="Sarkar A."/>
            <person name="Savel G."/>
            <person name="Schacherer J."/>
            <person name="Sherman D."/>
            <person name="Straub M.-L."/>
            <person name="Stein N."/>
            <person name="Thierry A."/>
            <person name="Trautwein-Schult A."/>
            <person name="Westhof E."/>
            <person name="Worch S."/>
            <person name="Dujon B."/>
            <person name="Souciet J.-L."/>
            <person name="Wincker P."/>
            <person name="Scholz U."/>
            <person name="Neuveglise N."/>
        </authorList>
    </citation>
    <scope>NUCLEOTIDE SEQUENCE</scope>
    <source>
        <strain evidence="6">LS3</strain>
    </source>
</reference>
<evidence type="ECO:0000256" key="3">
    <source>
        <dbReference type="ARBA" id="ARBA00022840"/>
    </source>
</evidence>
<feature type="compositionally biased region" description="Polar residues" evidence="4">
    <location>
        <begin position="29"/>
        <end position="39"/>
    </location>
</feature>
<dbReference type="InterPro" id="IPR005654">
    <property type="entry name" value="ATPase_AFG1-like"/>
</dbReference>
<gene>
    <name evidence="6" type="ORF">GNLVRS02_ARAD1C31394g</name>
</gene>
<keyword evidence="2" id="KW-0547">Nucleotide-binding</keyword>
<dbReference type="InterPro" id="IPR027417">
    <property type="entry name" value="P-loop_NTPase"/>
</dbReference>
<reference evidence="6" key="1">
    <citation type="submission" date="2014-02" db="EMBL/GenBank/DDBJ databases">
        <authorList>
            <person name="Genoscope - CEA"/>
        </authorList>
    </citation>
    <scope>NUCLEOTIDE SEQUENCE</scope>
    <source>
        <strain evidence="6">LS3</strain>
    </source>
</reference>
<dbReference type="SUPFAM" id="SSF52540">
    <property type="entry name" value="P-loop containing nucleoside triphosphate hydrolases"/>
    <property type="match status" value="1"/>
</dbReference>
<dbReference type="GO" id="GO:0006515">
    <property type="term" value="P:protein quality control for misfolded or incompletely synthesized proteins"/>
    <property type="evidence" value="ECO:0007669"/>
    <property type="project" value="TreeGrafter"/>
</dbReference>
<dbReference type="NCBIfam" id="NF040713">
    <property type="entry name" value="ZapE"/>
    <property type="match status" value="1"/>
</dbReference>
<dbReference type="Pfam" id="PF03969">
    <property type="entry name" value="AFG1_ATPase"/>
    <property type="match status" value="1"/>
</dbReference>
<organism evidence="6">
    <name type="scientific">Blastobotrys adeninivorans</name>
    <name type="common">Yeast</name>
    <name type="synonym">Arxula adeninivorans</name>
    <dbReference type="NCBI Taxonomy" id="409370"/>
    <lineage>
        <taxon>Eukaryota</taxon>
        <taxon>Fungi</taxon>
        <taxon>Dikarya</taxon>
        <taxon>Ascomycota</taxon>
        <taxon>Saccharomycotina</taxon>
        <taxon>Dipodascomycetes</taxon>
        <taxon>Dipodascales</taxon>
        <taxon>Trichomonascaceae</taxon>
        <taxon>Blastobotrys</taxon>
    </lineage>
</organism>
<evidence type="ECO:0000256" key="2">
    <source>
        <dbReference type="ARBA" id="ARBA00022741"/>
    </source>
</evidence>
<dbReference type="EMBL" id="HG937693">
    <property type="protein sequence ID" value="CDP35266.1"/>
    <property type="molecule type" value="Genomic_DNA"/>
</dbReference>
<dbReference type="InterPro" id="IPR003593">
    <property type="entry name" value="AAA+_ATPase"/>
</dbReference>
<dbReference type="Gene3D" id="3.40.50.300">
    <property type="entry name" value="P-loop containing nucleotide triphosphate hydrolases"/>
    <property type="match status" value="1"/>
</dbReference>
<accession>A0A060T7W9</accession>
<dbReference type="GO" id="GO:0005739">
    <property type="term" value="C:mitochondrion"/>
    <property type="evidence" value="ECO:0007669"/>
    <property type="project" value="TreeGrafter"/>
</dbReference>